<dbReference type="AlphaFoldDB" id="Q48536"/>
<accession>Q48536</accession>
<evidence type="ECO:0000259" key="1">
    <source>
        <dbReference type="SMART" id="SM00942"/>
    </source>
</evidence>
<sequence length="318" mass="36125">MNQLYIQYGLRTAEMQATGMHFHQWLASNARTYNITESNREQIKTSVAPYAIGGDVLNGHRSNENVLNRDLVAIDLDSISDAYTSEETLFTALESFFKTAEFWLYPTISNGFKGARYRVIIPLAQPLTEHPYRILVQSINSELFRSGILSDLDSSNWTWDQVFGLPLDPSRVMHHGGESYIFTDNMAAQWQVELKKRPEIHHPKPLLVTVDVDTSKRGYNEHNYERRIGLIDQLCYFVDGIGEGQRNKAIYTFARSIFGAYERKYGKLFPASELDGVYALVRGINSTCVNPPLDDQETLTAVKSAYQGYITNRIGGMN</sequence>
<dbReference type="Pfam" id="PF08708">
    <property type="entry name" value="PriCT_1"/>
    <property type="match status" value="1"/>
</dbReference>
<organism evidence="2">
    <name type="scientific">Lactobacillus delbrueckii subsp. lactis</name>
    <dbReference type="NCBI Taxonomy" id="29397"/>
    <lineage>
        <taxon>Bacteria</taxon>
        <taxon>Bacillati</taxon>
        <taxon>Bacillota</taxon>
        <taxon>Bacilli</taxon>
        <taxon>Lactobacillales</taxon>
        <taxon>Lactobacillaceae</taxon>
        <taxon>Lactobacillus</taxon>
    </lineage>
</organism>
<dbReference type="SMART" id="SM00942">
    <property type="entry name" value="PriCT_1"/>
    <property type="match status" value="1"/>
</dbReference>
<feature type="domain" description="Primase C-terminal 1" evidence="1">
    <location>
        <begin position="235"/>
        <end position="311"/>
    </location>
</feature>
<name>Q48536_LACDL</name>
<protein>
    <submittedName>
        <fullName evidence="2">Orf3 protein</fullName>
    </submittedName>
</protein>
<geneLocation type="plasmid" evidence="2">
    <name>pWS58</name>
</geneLocation>
<gene>
    <name evidence="2" type="primary">orf3</name>
</gene>
<reference evidence="2" key="2">
    <citation type="submission" date="1995-08" db="EMBL/GenBank/DDBJ databases">
        <authorList>
            <person name="Klein J."/>
        </authorList>
    </citation>
    <scope>NUCLEOTIDE SEQUENCE [LARGE SCALE GENOMIC DNA]</scope>
    <source>
        <strain evidence="2">WS58</strain>
        <plasmid evidence="2">pWS58</plasmid>
    </source>
</reference>
<evidence type="ECO:0000313" key="2">
    <source>
        <dbReference type="EMBL" id="CAA90740.1"/>
    </source>
</evidence>
<proteinExistence type="predicted"/>
<reference evidence="2" key="1">
    <citation type="submission" date="1995-08" db="EMBL/GenBank/DDBJ databases">
        <title>Complete sequence of the cryptic plasmid pWS58 from Lactobacillus delbrueckii subsp. lactis.</title>
        <authorList>
            <person name="Klein J.R."/>
            <person name="Henrich B."/>
        </authorList>
    </citation>
    <scope>NUCLEOTIDE SEQUENCE [LARGE SCALE GENOMIC DNA]</scope>
    <source>
        <strain evidence="2">WS58</strain>
        <plasmid evidence="2">pWS58</plasmid>
    </source>
</reference>
<dbReference type="EMBL" id="Z50864">
    <property type="protein sequence ID" value="CAA90740.1"/>
    <property type="molecule type" value="Genomic_DNA"/>
</dbReference>
<dbReference type="InterPro" id="IPR014820">
    <property type="entry name" value="PriCT_1"/>
</dbReference>
<keyword evidence="2" id="KW-0614">Plasmid</keyword>